<keyword evidence="1" id="KW-1133">Transmembrane helix</keyword>
<evidence type="ECO:0000313" key="3">
    <source>
        <dbReference type="Proteomes" id="UP000824037"/>
    </source>
</evidence>
<comment type="caution">
    <text evidence="2">The sequence shown here is derived from an EMBL/GenBank/DDBJ whole genome shotgun (WGS) entry which is preliminary data.</text>
</comment>
<proteinExistence type="predicted"/>
<protein>
    <submittedName>
        <fullName evidence="2">Trp biosynthesis-associated membrane protein</fullName>
    </submittedName>
</protein>
<dbReference type="EMBL" id="DXBY01000199">
    <property type="protein sequence ID" value="HIZ36422.1"/>
    <property type="molecule type" value="Genomic_DNA"/>
</dbReference>
<feature type="transmembrane region" description="Helical" evidence="1">
    <location>
        <begin position="132"/>
        <end position="154"/>
    </location>
</feature>
<sequence length="198" mass="19859">MSAGGKRLQLSRGAAVLVVLGGGALLLLSALPLWASAPVAVTLDAVAAAEVSGTDAEPVVPSAALVILAAGLAIGLAGRLARVLAALAVAGCGALAVVMTILFLRSPEPAVLAEAGNVSAVAELSGPVGVSVWPVVSVVIATVLTLLGLLLPWVMGTWARVGQRYERGARPVPGGTRQHVADWDALSRGEDPSEAEDR</sequence>
<organism evidence="2 3">
    <name type="scientific">Candidatus Ruania gallistercoris</name>
    <dbReference type="NCBI Taxonomy" id="2838746"/>
    <lineage>
        <taxon>Bacteria</taxon>
        <taxon>Bacillati</taxon>
        <taxon>Actinomycetota</taxon>
        <taxon>Actinomycetes</taxon>
        <taxon>Micrococcales</taxon>
        <taxon>Ruaniaceae</taxon>
        <taxon>Ruania</taxon>
    </lineage>
</organism>
<feature type="transmembrane region" description="Helical" evidence="1">
    <location>
        <begin position="84"/>
        <end position="104"/>
    </location>
</feature>
<keyword evidence="1" id="KW-0812">Transmembrane</keyword>
<feature type="transmembrane region" description="Helical" evidence="1">
    <location>
        <begin position="59"/>
        <end position="77"/>
    </location>
</feature>
<evidence type="ECO:0000256" key="1">
    <source>
        <dbReference type="SAM" id="Phobius"/>
    </source>
</evidence>
<dbReference type="Pfam" id="PF09534">
    <property type="entry name" value="Trp_oprn_chp"/>
    <property type="match status" value="1"/>
</dbReference>
<accession>A0A9D2EFL7</accession>
<gene>
    <name evidence="2" type="ORF">H9815_11635</name>
</gene>
<evidence type="ECO:0000313" key="2">
    <source>
        <dbReference type="EMBL" id="HIZ36422.1"/>
    </source>
</evidence>
<reference evidence="2" key="1">
    <citation type="journal article" date="2021" name="PeerJ">
        <title>Extensive microbial diversity within the chicken gut microbiome revealed by metagenomics and culture.</title>
        <authorList>
            <person name="Gilroy R."/>
            <person name="Ravi A."/>
            <person name="Getino M."/>
            <person name="Pursley I."/>
            <person name="Horton D.L."/>
            <person name="Alikhan N.F."/>
            <person name="Baker D."/>
            <person name="Gharbi K."/>
            <person name="Hall N."/>
            <person name="Watson M."/>
            <person name="Adriaenssens E.M."/>
            <person name="Foster-Nyarko E."/>
            <person name="Jarju S."/>
            <person name="Secka A."/>
            <person name="Antonio M."/>
            <person name="Oren A."/>
            <person name="Chaudhuri R.R."/>
            <person name="La Ragione R."/>
            <person name="Hildebrand F."/>
            <person name="Pallen M.J."/>
        </authorList>
    </citation>
    <scope>NUCLEOTIDE SEQUENCE</scope>
    <source>
        <strain evidence="2">ChiGjej4B4-7305</strain>
    </source>
</reference>
<dbReference type="AlphaFoldDB" id="A0A9D2EFL7"/>
<keyword evidence="1" id="KW-0472">Membrane</keyword>
<dbReference type="InterPro" id="IPR019051">
    <property type="entry name" value="Trp_biosyn_TM_oprn/chp"/>
</dbReference>
<dbReference type="Proteomes" id="UP000824037">
    <property type="component" value="Unassembled WGS sequence"/>
</dbReference>
<reference evidence="2" key="2">
    <citation type="submission" date="2021-04" db="EMBL/GenBank/DDBJ databases">
        <authorList>
            <person name="Gilroy R."/>
        </authorList>
    </citation>
    <scope>NUCLEOTIDE SEQUENCE</scope>
    <source>
        <strain evidence="2">ChiGjej4B4-7305</strain>
    </source>
</reference>
<name>A0A9D2EFL7_9MICO</name>